<dbReference type="InterPro" id="IPR036761">
    <property type="entry name" value="TTHA0802/YceI-like_sf"/>
</dbReference>
<organism evidence="3 4">
    <name type="scientific">Streptomyces formicae</name>
    <dbReference type="NCBI Taxonomy" id="1616117"/>
    <lineage>
        <taxon>Bacteria</taxon>
        <taxon>Bacillati</taxon>
        <taxon>Actinomycetota</taxon>
        <taxon>Actinomycetes</taxon>
        <taxon>Kitasatosporales</taxon>
        <taxon>Streptomycetaceae</taxon>
        <taxon>Streptomyces</taxon>
    </lineage>
</organism>
<dbReference type="KEGG" id="sfk:KY5_0181c"/>
<comment type="similarity">
    <text evidence="1">Belongs to the UPF0312 family.</text>
</comment>
<proteinExistence type="inferred from homology"/>
<dbReference type="PANTHER" id="PTHR34406:SF1">
    <property type="entry name" value="PROTEIN YCEI"/>
    <property type="match status" value="1"/>
</dbReference>
<dbReference type="RefSeq" id="WP_098240339.1">
    <property type="nucleotide sequence ID" value="NZ_CP022685.1"/>
</dbReference>
<dbReference type="PANTHER" id="PTHR34406">
    <property type="entry name" value="PROTEIN YCEI"/>
    <property type="match status" value="1"/>
</dbReference>
<dbReference type="EMBL" id="CP022685">
    <property type="protein sequence ID" value="ATL25199.1"/>
    <property type="molecule type" value="Genomic_DNA"/>
</dbReference>
<dbReference type="Gene3D" id="2.40.128.110">
    <property type="entry name" value="Lipid/polyisoprenoid-binding, YceI-like"/>
    <property type="match status" value="1"/>
</dbReference>
<dbReference type="AlphaFoldDB" id="A0A291Q0G8"/>
<dbReference type="Proteomes" id="UP000221011">
    <property type="component" value="Chromosome"/>
</dbReference>
<feature type="domain" description="Lipid/polyisoprenoid-binding YceI-like" evidence="2">
    <location>
        <begin position="12"/>
        <end position="177"/>
    </location>
</feature>
<dbReference type="Pfam" id="PF04264">
    <property type="entry name" value="YceI"/>
    <property type="match status" value="1"/>
</dbReference>
<evidence type="ECO:0000313" key="3">
    <source>
        <dbReference type="EMBL" id="ATL25199.1"/>
    </source>
</evidence>
<protein>
    <submittedName>
        <fullName evidence="3">Protein yceI</fullName>
    </submittedName>
</protein>
<keyword evidence="4" id="KW-1185">Reference proteome</keyword>
<sequence length="180" mass="19907">MSITRFDELTGEYALDAARTRIGLVARHRMASRVRGEFEECEGVVRVDGEDPSRSGVRIVIPAASVRTGNRQRDDLLRTRFLDAADHPEMTFTSSEVRQVDDTAFEVMGDLTLRGVTRPVTVDVELSGAEDDARGGLRLGFTCGATIDRNDWGVNWNLLTTAMVSPLVVLEIDATVIRRL</sequence>
<accession>A0A291Q0G8</accession>
<dbReference type="SMART" id="SM00867">
    <property type="entry name" value="YceI"/>
    <property type="match status" value="1"/>
</dbReference>
<dbReference type="InterPro" id="IPR007372">
    <property type="entry name" value="Lipid/polyisoprenoid-bd_YceI"/>
</dbReference>
<reference evidence="3 4" key="1">
    <citation type="submission" date="2017-08" db="EMBL/GenBank/DDBJ databases">
        <title>Complete Genome Sequence of Streptomyces formicae KY5, the formicamycin producer.</title>
        <authorList>
            <person name="Holmes N.A."/>
            <person name="Devine R."/>
            <person name="Qin Z."/>
            <person name="Seipke R.F."/>
            <person name="Wilkinson B."/>
            <person name="Hutchings M.I."/>
        </authorList>
    </citation>
    <scope>NUCLEOTIDE SEQUENCE [LARGE SCALE GENOMIC DNA]</scope>
    <source>
        <strain evidence="3 4">KY5</strain>
    </source>
</reference>
<dbReference type="SUPFAM" id="SSF101874">
    <property type="entry name" value="YceI-like"/>
    <property type="match status" value="1"/>
</dbReference>
<evidence type="ECO:0000256" key="1">
    <source>
        <dbReference type="ARBA" id="ARBA00008812"/>
    </source>
</evidence>
<evidence type="ECO:0000313" key="4">
    <source>
        <dbReference type="Proteomes" id="UP000221011"/>
    </source>
</evidence>
<name>A0A291Q0G8_9ACTN</name>
<evidence type="ECO:0000259" key="2">
    <source>
        <dbReference type="SMART" id="SM00867"/>
    </source>
</evidence>
<gene>
    <name evidence="3" type="ORF">KY5_0181c</name>
</gene>